<dbReference type="InterPro" id="IPR001841">
    <property type="entry name" value="Znf_RING"/>
</dbReference>
<keyword evidence="3" id="KW-0862">Zinc</keyword>
<evidence type="ECO:0000256" key="3">
    <source>
        <dbReference type="ARBA" id="ARBA00022833"/>
    </source>
</evidence>
<evidence type="ECO:0000256" key="5">
    <source>
        <dbReference type="SAM" id="Coils"/>
    </source>
</evidence>
<dbReference type="RefSeq" id="XP_072573887.1">
    <property type="nucleotide sequence ID" value="XM_072717786.1"/>
</dbReference>
<name>A0A3B3Q7R9_9TELE</name>
<reference evidence="8" key="1">
    <citation type="submission" date="2025-05" db="UniProtKB">
        <authorList>
            <consortium name="Ensembl"/>
        </authorList>
    </citation>
    <scope>IDENTIFICATION</scope>
</reference>
<sequence>MAATFVNCFREELICFICREVYEDPVRLSCRHNFCRQCILRTFSANEDVVHCPECNMPYYAEPRLTKNLKLANIVASFKALDALIPSAAPEGAKCVPSYGQALCGTEVPRDNMKQELLKHQEKIGEQMQAMVANLNTAEAVKQQAEESFEKTREMVKAHYQKMHELLVQDMQRTLHTLDTAHSRFCLDNSAQVSQFHERQQEAEQLLSSVKAALNKLEDINSMKDTAEMQILLNRSEAYTSENRPLPNQGHLRLRRLQKKISEKEKSLQELLEGPPSTSMDVNRNSSLSQSRLQPTKAIKRKRLHSSTGLHDNGCDSSSCGPVSKRRYTTQGSAGPLSAPGPSSTPRTMTLFRPDCATRPSSPPWTSTISGPISVHEPSFHPCPSSAPGHISAPGPCYHPCPSSAPRPSTHPCPTSAPGPSSYPCPSSAPGPSTHPCPSSAPGHISAPGPCYHPCPSSAPRPSTHPCSSSAPGPSTRPCPSSAPGPSSSRGHAPH</sequence>
<dbReference type="SUPFAM" id="SSF57850">
    <property type="entry name" value="RING/U-box"/>
    <property type="match status" value="1"/>
</dbReference>
<evidence type="ECO:0000259" key="7">
    <source>
        <dbReference type="PROSITE" id="PS50089"/>
    </source>
</evidence>
<dbReference type="AlphaFoldDB" id="A0A3B3Q7R9"/>
<feature type="compositionally biased region" description="Polar residues" evidence="6">
    <location>
        <begin position="276"/>
        <end position="294"/>
    </location>
</feature>
<feature type="domain" description="RING-type" evidence="7">
    <location>
        <begin position="15"/>
        <end position="56"/>
    </location>
</feature>
<dbReference type="GeneTree" id="ENSGT00940000157919"/>
<organism evidence="8 9">
    <name type="scientific">Paramormyrops kingsleyae</name>
    <dbReference type="NCBI Taxonomy" id="1676925"/>
    <lineage>
        <taxon>Eukaryota</taxon>
        <taxon>Metazoa</taxon>
        <taxon>Chordata</taxon>
        <taxon>Craniata</taxon>
        <taxon>Vertebrata</taxon>
        <taxon>Euteleostomi</taxon>
        <taxon>Actinopterygii</taxon>
        <taxon>Neopterygii</taxon>
        <taxon>Teleostei</taxon>
        <taxon>Osteoglossocephala</taxon>
        <taxon>Osteoglossomorpha</taxon>
        <taxon>Osteoglossiformes</taxon>
        <taxon>Mormyridae</taxon>
        <taxon>Paramormyrops</taxon>
    </lineage>
</organism>
<protein>
    <recommendedName>
        <fullName evidence="7">RING-type domain-containing protein</fullName>
    </recommendedName>
</protein>
<keyword evidence="9" id="KW-1185">Reference proteome</keyword>
<evidence type="ECO:0000313" key="8">
    <source>
        <dbReference type="Ensembl" id="ENSPKIP00000001441.1"/>
    </source>
</evidence>
<dbReference type="Gene3D" id="3.30.40.10">
    <property type="entry name" value="Zinc/RING finger domain, C3HC4 (zinc finger)"/>
    <property type="match status" value="1"/>
</dbReference>
<feature type="compositionally biased region" description="Low complexity" evidence="6">
    <location>
        <begin position="332"/>
        <end position="346"/>
    </location>
</feature>
<dbReference type="InterPro" id="IPR050143">
    <property type="entry name" value="TRIM/RBCC"/>
</dbReference>
<dbReference type="InterPro" id="IPR027370">
    <property type="entry name" value="Znf-RING_euk"/>
</dbReference>
<evidence type="ECO:0000256" key="1">
    <source>
        <dbReference type="ARBA" id="ARBA00022723"/>
    </source>
</evidence>
<dbReference type="Ensembl" id="ENSPKIT00000025372.1">
    <property type="protein sequence ID" value="ENSPKIP00000001452.1"/>
    <property type="gene ID" value="ENSPKIG00000019741.1"/>
</dbReference>
<feature type="compositionally biased region" description="Polar residues" evidence="6">
    <location>
        <begin position="306"/>
        <end position="321"/>
    </location>
</feature>
<dbReference type="PROSITE" id="PS00518">
    <property type="entry name" value="ZF_RING_1"/>
    <property type="match status" value="1"/>
</dbReference>
<feature type="coiled-coil region" evidence="5">
    <location>
        <begin position="110"/>
        <end position="155"/>
    </location>
</feature>
<feature type="compositionally biased region" description="Low complexity" evidence="6">
    <location>
        <begin position="484"/>
        <end position="495"/>
    </location>
</feature>
<dbReference type="RefSeq" id="XP_072573886.1">
    <property type="nucleotide sequence ID" value="XM_072717785.1"/>
</dbReference>
<dbReference type="InterPro" id="IPR013083">
    <property type="entry name" value="Znf_RING/FYVE/PHD"/>
</dbReference>
<dbReference type="GO" id="GO:0008270">
    <property type="term" value="F:zinc ion binding"/>
    <property type="evidence" value="ECO:0007669"/>
    <property type="project" value="UniProtKB-KW"/>
</dbReference>
<evidence type="ECO:0000313" key="9">
    <source>
        <dbReference type="Proteomes" id="UP000261540"/>
    </source>
</evidence>
<evidence type="ECO:0000256" key="6">
    <source>
        <dbReference type="SAM" id="MobiDB-lite"/>
    </source>
</evidence>
<dbReference type="Ensembl" id="ENSPKIT00000025361.1">
    <property type="protein sequence ID" value="ENSPKIP00000001441.1"/>
    <property type="gene ID" value="ENSPKIG00000019741.1"/>
</dbReference>
<dbReference type="PANTHER" id="PTHR24103">
    <property type="entry name" value="E3 UBIQUITIN-PROTEIN LIGASE TRIM"/>
    <property type="match status" value="1"/>
</dbReference>
<dbReference type="GeneID" id="111848034"/>
<feature type="region of interest" description="Disordered" evidence="6">
    <location>
        <begin position="265"/>
        <end position="373"/>
    </location>
</feature>
<proteinExistence type="predicted"/>
<evidence type="ECO:0000256" key="4">
    <source>
        <dbReference type="PROSITE-ProRule" id="PRU00175"/>
    </source>
</evidence>
<feature type="region of interest" description="Disordered" evidence="6">
    <location>
        <begin position="456"/>
        <end position="495"/>
    </location>
</feature>
<evidence type="ECO:0000256" key="2">
    <source>
        <dbReference type="ARBA" id="ARBA00022771"/>
    </source>
</evidence>
<keyword evidence="1" id="KW-0479">Metal-binding</keyword>
<keyword evidence="5" id="KW-0175">Coiled coil</keyword>
<dbReference type="SMART" id="SM00184">
    <property type="entry name" value="RING"/>
    <property type="match status" value="1"/>
</dbReference>
<dbReference type="InterPro" id="IPR017907">
    <property type="entry name" value="Znf_RING_CS"/>
</dbReference>
<dbReference type="Proteomes" id="UP000261540">
    <property type="component" value="Unplaced"/>
</dbReference>
<dbReference type="PROSITE" id="PS50089">
    <property type="entry name" value="ZF_RING_2"/>
    <property type="match status" value="1"/>
</dbReference>
<dbReference type="Pfam" id="PF13445">
    <property type="entry name" value="zf-RING_UBOX"/>
    <property type="match status" value="1"/>
</dbReference>
<accession>A0A3B3Q7R9</accession>
<feature type="coiled-coil region" evidence="5">
    <location>
        <begin position="200"/>
        <end position="230"/>
    </location>
</feature>
<keyword evidence="2 4" id="KW-0863">Zinc-finger</keyword>